<dbReference type="InterPro" id="IPR020846">
    <property type="entry name" value="MFS_dom"/>
</dbReference>
<evidence type="ECO:0000256" key="5">
    <source>
        <dbReference type="ARBA" id="ARBA00022692"/>
    </source>
</evidence>
<evidence type="ECO:0000256" key="7">
    <source>
        <dbReference type="ARBA" id="ARBA00023136"/>
    </source>
</evidence>
<dbReference type="InterPro" id="IPR036259">
    <property type="entry name" value="MFS_trans_sf"/>
</dbReference>
<evidence type="ECO:0000256" key="6">
    <source>
        <dbReference type="ARBA" id="ARBA00022989"/>
    </source>
</evidence>
<dbReference type="eggNOG" id="KOG0254">
    <property type="taxonomic scope" value="Eukaryota"/>
</dbReference>
<keyword evidence="3" id="KW-1003">Cell membrane</keyword>
<proteinExistence type="predicted"/>
<dbReference type="InterPro" id="IPR003663">
    <property type="entry name" value="Sugar/inositol_transpt"/>
</dbReference>
<dbReference type="InterPro" id="IPR050549">
    <property type="entry name" value="MFS_Trehalose_Transporter"/>
</dbReference>
<keyword evidence="7" id="KW-0472">Membrane</keyword>
<comment type="subcellular location">
    <subcellularLocation>
        <location evidence="1">Cell membrane</location>
        <topology evidence="1">Multi-pass membrane protein</topology>
    </subcellularLocation>
</comment>
<dbReference type="PROSITE" id="PS00217">
    <property type="entry name" value="SUGAR_TRANSPORT_2"/>
    <property type="match status" value="1"/>
</dbReference>
<keyword evidence="4" id="KW-0762">Sugar transport</keyword>
<keyword evidence="2" id="KW-0813">Transport</keyword>
<sequence length="472" mass="52137">MVSLVKETKIGNTYRQWIFALLANFTLFTYGMDCGWISPMTKILQSNESPTGQAITDNDLSWIASSLSIAAIFGVSVYTFISDYFGRKISVICIAVPQAISWTIRLCYPTTITLILSRVLSGLSAGGCFIIVPMYVKEISQDDIRGVLGTLVILLQTTGLLFMYIIGTYLSYYTVTVITLTISIAVTLLVLKAPESPAFLVKLEKYEEAAETVAYLRGLDKNDKIVQNVTDCMKSEETLFKSLPNISLASIFKNRSWRRGLFLITATFVFHGLNGSYVIVTYASTILISTGVKFEISPEIQTFSFPIFMIVGSLSLAAIVEKVGRKPLLIGSFLVTAICMALIVIMMILQERGVSIPSWLPVLAIILAVSMYGAGVSPIPYIIMTEMFSFQIRAKAMGMVVTFAWSLTSLLVISYTPLNNYIAPYAPFILYAVINFLGSIFTLLFIPETRAKTEEQINAILETGIISKNSHK</sequence>
<evidence type="ECO:0000256" key="2">
    <source>
        <dbReference type="ARBA" id="ARBA00022448"/>
    </source>
</evidence>
<dbReference type="GO" id="GO:0022857">
    <property type="term" value="F:transmembrane transporter activity"/>
    <property type="evidence" value="ECO:0007669"/>
    <property type="project" value="InterPro"/>
</dbReference>
<dbReference type="Gene3D" id="1.20.1250.20">
    <property type="entry name" value="MFS general substrate transporter like domains"/>
    <property type="match status" value="1"/>
</dbReference>
<evidence type="ECO:0000256" key="3">
    <source>
        <dbReference type="ARBA" id="ARBA00022475"/>
    </source>
</evidence>
<evidence type="ECO:0000256" key="1">
    <source>
        <dbReference type="ARBA" id="ARBA00004651"/>
    </source>
</evidence>
<evidence type="ECO:0000256" key="4">
    <source>
        <dbReference type="ARBA" id="ARBA00022597"/>
    </source>
</evidence>
<keyword evidence="5" id="KW-0812">Transmembrane</keyword>
<dbReference type="PANTHER" id="PTHR48021:SF1">
    <property type="entry name" value="GH07001P-RELATED"/>
    <property type="match status" value="1"/>
</dbReference>
<reference evidence="9 10" key="1">
    <citation type="journal article" date="2011" name="Cell">
        <title>The monarch butterfly genome yields insights into long-distance migration.</title>
        <authorList>
            <person name="Zhan S."/>
            <person name="Merlin C."/>
            <person name="Boore J.L."/>
            <person name="Reppert S.M."/>
        </authorList>
    </citation>
    <scope>NUCLEOTIDE SEQUENCE [LARGE SCALE GENOMIC DNA]</scope>
    <source>
        <strain evidence="9">F-2</strain>
    </source>
</reference>
<dbReference type="EMBL" id="AGBW02011317">
    <property type="protein sequence ID" value="OWR46831.1"/>
    <property type="molecule type" value="Genomic_DNA"/>
</dbReference>
<evidence type="ECO:0000313" key="9">
    <source>
        <dbReference type="EMBL" id="OWR46831.1"/>
    </source>
</evidence>
<dbReference type="PROSITE" id="PS00216">
    <property type="entry name" value="SUGAR_TRANSPORT_1"/>
    <property type="match status" value="1"/>
</dbReference>
<evidence type="ECO:0000313" key="10">
    <source>
        <dbReference type="Proteomes" id="UP000007151"/>
    </source>
</evidence>
<keyword evidence="6" id="KW-1133">Transmembrane helix</keyword>
<dbReference type="InterPro" id="IPR005828">
    <property type="entry name" value="MFS_sugar_transport-like"/>
</dbReference>
<dbReference type="Proteomes" id="UP000007151">
    <property type="component" value="Unassembled WGS sequence"/>
</dbReference>
<dbReference type="PANTHER" id="PTHR48021">
    <property type="match status" value="1"/>
</dbReference>
<organism evidence="9 10">
    <name type="scientific">Danaus plexippus plexippus</name>
    <dbReference type="NCBI Taxonomy" id="278856"/>
    <lineage>
        <taxon>Eukaryota</taxon>
        <taxon>Metazoa</taxon>
        <taxon>Ecdysozoa</taxon>
        <taxon>Arthropoda</taxon>
        <taxon>Hexapoda</taxon>
        <taxon>Insecta</taxon>
        <taxon>Pterygota</taxon>
        <taxon>Neoptera</taxon>
        <taxon>Endopterygota</taxon>
        <taxon>Lepidoptera</taxon>
        <taxon>Glossata</taxon>
        <taxon>Ditrysia</taxon>
        <taxon>Papilionoidea</taxon>
        <taxon>Nymphalidae</taxon>
        <taxon>Danainae</taxon>
        <taxon>Danaini</taxon>
        <taxon>Danaina</taxon>
        <taxon>Danaus</taxon>
        <taxon>Danaus</taxon>
    </lineage>
</organism>
<dbReference type="PROSITE" id="PS50850">
    <property type="entry name" value="MFS"/>
    <property type="match status" value="1"/>
</dbReference>
<dbReference type="Pfam" id="PF00083">
    <property type="entry name" value="Sugar_tr"/>
    <property type="match status" value="1"/>
</dbReference>
<evidence type="ECO:0000256" key="8">
    <source>
        <dbReference type="ARBA" id="ARBA00023180"/>
    </source>
</evidence>
<dbReference type="KEGG" id="dpl:KGM_213409"/>
<comment type="caution">
    <text evidence="9">The sequence shown here is derived from an EMBL/GenBank/DDBJ whole genome shotgun (WGS) entry which is preliminary data.</text>
</comment>
<accession>A0A212EZE7</accession>
<dbReference type="PRINTS" id="PR00171">
    <property type="entry name" value="SUGRTRNSPORT"/>
</dbReference>
<gene>
    <name evidence="9" type="ORF">KGM_213409</name>
</gene>
<keyword evidence="8" id="KW-0325">Glycoprotein</keyword>
<name>A0A212EZE7_DANPL</name>
<protein>
    <submittedName>
        <fullName evidence="9">Facilitated trehalose transporter Tret1 like protein</fullName>
    </submittedName>
</protein>
<dbReference type="FunFam" id="1.20.1250.20:FF:000218">
    <property type="entry name" value="facilitated trehalose transporter Tret1"/>
    <property type="match status" value="1"/>
</dbReference>
<dbReference type="AlphaFoldDB" id="A0A212EZE7"/>
<dbReference type="OrthoDB" id="4142200at2759"/>
<dbReference type="GO" id="GO:0005886">
    <property type="term" value="C:plasma membrane"/>
    <property type="evidence" value="ECO:0007669"/>
    <property type="project" value="UniProtKB-SubCell"/>
</dbReference>
<keyword evidence="10" id="KW-1185">Reference proteome</keyword>
<dbReference type="SUPFAM" id="SSF103473">
    <property type="entry name" value="MFS general substrate transporter"/>
    <property type="match status" value="1"/>
</dbReference>
<dbReference type="InterPro" id="IPR005829">
    <property type="entry name" value="Sugar_transporter_CS"/>
</dbReference>